<feature type="transmembrane region" description="Helical" evidence="15">
    <location>
        <begin position="44"/>
        <end position="64"/>
    </location>
</feature>
<evidence type="ECO:0000256" key="6">
    <source>
        <dbReference type="ARBA" id="ARBA00022692"/>
    </source>
</evidence>
<keyword evidence="8 15" id="KW-1133">Transmembrane helix</keyword>
<evidence type="ECO:0000313" key="17">
    <source>
        <dbReference type="Proteomes" id="UP000284842"/>
    </source>
</evidence>
<comment type="caution">
    <text evidence="16">The sequence shown here is derived from an EMBL/GenBank/DDBJ whole genome shotgun (WGS) entry which is preliminary data.</text>
</comment>
<dbReference type="InterPro" id="IPR017972">
    <property type="entry name" value="Cyt_P450_CS"/>
</dbReference>
<keyword evidence="17" id="KW-1185">Reference proteome</keyword>
<evidence type="ECO:0000256" key="14">
    <source>
        <dbReference type="RuleBase" id="RU000461"/>
    </source>
</evidence>
<evidence type="ECO:0000256" key="5">
    <source>
        <dbReference type="ARBA" id="ARBA00022617"/>
    </source>
</evidence>
<keyword evidence="12 15" id="KW-0472">Membrane</keyword>
<evidence type="ECO:0000256" key="11">
    <source>
        <dbReference type="ARBA" id="ARBA00023033"/>
    </source>
</evidence>
<keyword evidence="6 15" id="KW-0812">Transmembrane</keyword>
<reference evidence="16 17" key="1">
    <citation type="journal article" date="2018" name="Evol. Lett.">
        <title>Horizontal gene cluster transfer increased hallucinogenic mushroom diversity.</title>
        <authorList>
            <person name="Reynolds H.T."/>
            <person name="Vijayakumar V."/>
            <person name="Gluck-Thaler E."/>
            <person name="Korotkin H.B."/>
            <person name="Matheny P.B."/>
            <person name="Slot J.C."/>
        </authorList>
    </citation>
    <scope>NUCLEOTIDE SEQUENCE [LARGE SCALE GENOMIC DNA]</scope>
    <source>
        <strain evidence="16 17">2629</strain>
    </source>
</reference>
<dbReference type="STRING" id="181874.A0A409YMA8"/>
<evidence type="ECO:0000256" key="7">
    <source>
        <dbReference type="ARBA" id="ARBA00022723"/>
    </source>
</evidence>
<proteinExistence type="inferred from homology"/>
<dbReference type="GO" id="GO:0004497">
    <property type="term" value="F:monooxygenase activity"/>
    <property type="evidence" value="ECO:0007669"/>
    <property type="project" value="UniProtKB-KW"/>
</dbReference>
<protein>
    <recommendedName>
        <fullName evidence="18">Cytochrome P450</fullName>
    </recommendedName>
</protein>
<organism evidence="16 17">
    <name type="scientific">Panaeolus cyanescens</name>
    <dbReference type="NCBI Taxonomy" id="181874"/>
    <lineage>
        <taxon>Eukaryota</taxon>
        <taxon>Fungi</taxon>
        <taxon>Dikarya</taxon>
        <taxon>Basidiomycota</taxon>
        <taxon>Agaricomycotina</taxon>
        <taxon>Agaricomycetes</taxon>
        <taxon>Agaricomycetidae</taxon>
        <taxon>Agaricales</taxon>
        <taxon>Agaricineae</taxon>
        <taxon>Galeropsidaceae</taxon>
        <taxon>Panaeolus</taxon>
    </lineage>
</organism>
<dbReference type="PANTHER" id="PTHR24305">
    <property type="entry name" value="CYTOCHROME P450"/>
    <property type="match status" value="1"/>
</dbReference>
<accession>A0A409YMA8</accession>
<evidence type="ECO:0000256" key="9">
    <source>
        <dbReference type="ARBA" id="ARBA00023002"/>
    </source>
</evidence>
<name>A0A409YMA8_9AGAR</name>
<dbReference type="CDD" id="cd11069">
    <property type="entry name" value="CYP_FUM15-like"/>
    <property type="match status" value="1"/>
</dbReference>
<evidence type="ECO:0008006" key="18">
    <source>
        <dbReference type="Google" id="ProtNLM"/>
    </source>
</evidence>
<dbReference type="GO" id="GO:0016020">
    <property type="term" value="C:membrane"/>
    <property type="evidence" value="ECO:0007669"/>
    <property type="project" value="UniProtKB-SubCell"/>
</dbReference>
<comment type="similarity">
    <text evidence="4 14">Belongs to the cytochrome P450 family.</text>
</comment>
<comment type="cofactor">
    <cofactor evidence="1 13">
        <name>heme</name>
        <dbReference type="ChEBI" id="CHEBI:30413"/>
    </cofactor>
</comment>
<dbReference type="Pfam" id="PF00067">
    <property type="entry name" value="p450"/>
    <property type="match status" value="1"/>
</dbReference>
<dbReference type="SUPFAM" id="SSF48264">
    <property type="entry name" value="Cytochrome P450"/>
    <property type="match status" value="1"/>
</dbReference>
<dbReference type="AlphaFoldDB" id="A0A409YMA8"/>
<dbReference type="InterPro" id="IPR002401">
    <property type="entry name" value="Cyt_P450_E_grp-I"/>
</dbReference>
<keyword evidence="11 14" id="KW-0503">Monooxygenase</keyword>
<comment type="subcellular location">
    <subcellularLocation>
        <location evidence="2">Membrane</location>
    </subcellularLocation>
</comment>
<evidence type="ECO:0000256" key="12">
    <source>
        <dbReference type="ARBA" id="ARBA00023136"/>
    </source>
</evidence>
<dbReference type="OrthoDB" id="1470350at2759"/>
<evidence type="ECO:0000256" key="15">
    <source>
        <dbReference type="SAM" id="Phobius"/>
    </source>
</evidence>
<evidence type="ECO:0000256" key="1">
    <source>
        <dbReference type="ARBA" id="ARBA00001971"/>
    </source>
</evidence>
<dbReference type="GO" id="GO:0005506">
    <property type="term" value="F:iron ion binding"/>
    <property type="evidence" value="ECO:0007669"/>
    <property type="project" value="InterPro"/>
</dbReference>
<dbReference type="PANTHER" id="PTHR24305:SF166">
    <property type="entry name" value="CYTOCHROME P450 12A4, MITOCHONDRIAL-RELATED"/>
    <property type="match status" value="1"/>
</dbReference>
<evidence type="ECO:0000256" key="8">
    <source>
        <dbReference type="ARBA" id="ARBA00022989"/>
    </source>
</evidence>
<dbReference type="PRINTS" id="PR00463">
    <property type="entry name" value="EP450I"/>
</dbReference>
<keyword evidence="7 13" id="KW-0479">Metal-binding</keyword>
<dbReference type="GO" id="GO:0016705">
    <property type="term" value="F:oxidoreductase activity, acting on paired donors, with incorporation or reduction of molecular oxygen"/>
    <property type="evidence" value="ECO:0007669"/>
    <property type="project" value="InterPro"/>
</dbReference>
<evidence type="ECO:0000256" key="13">
    <source>
        <dbReference type="PIRSR" id="PIRSR602401-1"/>
    </source>
</evidence>
<dbReference type="PRINTS" id="PR00385">
    <property type="entry name" value="P450"/>
</dbReference>
<keyword evidence="10 13" id="KW-0408">Iron</keyword>
<evidence type="ECO:0000256" key="4">
    <source>
        <dbReference type="ARBA" id="ARBA00010617"/>
    </source>
</evidence>
<keyword evidence="9 14" id="KW-0560">Oxidoreductase</keyword>
<evidence type="ECO:0000256" key="3">
    <source>
        <dbReference type="ARBA" id="ARBA00004721"/>
    </source>
</evidence>
<evidence type="ECO:0000256" key="10">
    <source>
        <dbReference type="ARBA" id="ARBA00023004"/>
    </source>
</evidence>
<dbReference type="InParanoid" id="A0A409YMA8"/>
<evidence type="ECO:0000313" key="16">
    <source>
        <dbReference type="EMBL" id="PPR04155.1"/>
    </source>
</evidence>
<dbReference type="Gene3D" id="1.10.630.10">
    <property type="entry name" value="Cytochrome P450"/>
    <property type="match status" value="1"/>
</dbReference>
<dbReference type="PROSITE" id="PS00086">
    <property type="entry name" value="CYTOCHROME_P450"/>
    <property type="match status" value="1"/>
</dbReference>
<dbReference type="EMBL" id="NHTK01000986">
    <property type="protein sequence ID" value="PPR04155.1"/>
    <property type="molecule type" value="Genomic_DNA"/>
</dbReference>
<gene>
    <name evidence="16" type="ORF">CVT24_010715</name>
</gene>
<keyword evidence="5 13" id="KW-0349">Heme</keyword>
<dbReference type="InterPro" id="IPR050121">
    <property type="entry name" value="Cytochrome_P450_monoxygenase"/>
</dbReference>
<comment type="pathway">
    <text evidence="3">Secondary metabolite biosynthesis; terpenoid biosynthesis.</text>
</comment>
<dbReference type="Proteomes" id="UP000284842">
    <property type="component" value="Unassembled WGS sequence"/>
</dbReference>
<dbReference type="GO" id="GO:0020037">
    <property type="term" value="F:heme binding"/>
    <property type="evidence" value="ECO:0007669"/>
    <property type="project" value="InterPro"/>
</dbReference>
<dbReference type="InterPro" id="IPR036396">
    <property type="entry name" value="Cyt_P450_sf"/>
</dbReference>
<evidence type="ECO:0000256" key="2">
    <source>
        <dbReference type="ARBA" id="ARBA00004370"/>
    </source>
</evidence>
<dbReference type="InterPro" id="IPR001128">
    <property type="entry name" value="Cyt_P450"/>
</dbReference>
<feature type="binding site" description="axial binding residue" evidence="13">
    <location>
        <position position="526"/>
    </location>
    <ligand>
        <name>heme</name>
        <dbReference type="ChEBI" id="CHEBI:30413"/>
    </ligand>
    <ligandPart>
        <name>Fe</name>
        <dbReference type="ChEBI" id="CHEBI:18248"/>
    </ligandPart>
</feature>
<sequence>MEAESAGNVAQKSERECCTIEALLNAARRSGAVPMPAFSGSTDMAFLSALFVVVVASLALIKVFRRFTKAELENIPGPPAESFIRGVFPKYFNANGWAYHRYLWGTYGAVIRLKGMFGENALYVHDPKALHHIFVKDQHIFLQSPTVAAAYGLFFGPGLLGSAGKRHKKQRQLLNPAFSTGNMRQMTPMIYDVIHKMESSVMAQLNNGEKEVDMLSWMTRTTLEIIGQCGFGHSFDDLGGKYIDNPFSSNLGQIVPVSLKLVFLRLYALHHLIKIGSPAFRRLMIAISPFPALREARDIADSLHRSALEIFEVKRKALFDGDKETTQQFTQGRDILSILMKLNMEAPEEDKISDEELYGQIATFTFAGMDTTANALGRALWALANHPSAQKRIRAEIRQALQEAGGDIPYDTLMALPYLDAICRETLRLYPVAWQMIRKPTEDIMLPLSRPVKGLDGSDINEVFVPKGATVFCGIQGSNMNVETWGPDAHEWKPERWFDLPKTLTSAEIPGIYSNLLTFSAGNRACIGYKLSQLEMKAILAVVINRFEFQPSQEIFWRMTSIVTPVPAQGNQIHPKLPLMVKLASD</sequence>